<proteinExistence type="predicted"/>
<dbReference type="GO" id="GO:0010038">
    <property type="term" value="P:response to metal ion"/>
    <property type="evidence" value="ECO:0007669"/>
    <property type="project" value="InterPro"/>
</dbReference>
<protein>
    <recommendedName>
        <fullName evidence="1">glutathione gamma-glutamylcysteinyltransferase</fullName>
        <ecNumber evidence="1">2.3.2.15</ecNumber>
    </recommendedName>
</protein>
<dbReference type="GO" id="GO:0046938">
    <property type="term" value="P:phytochelatin biosynthetic process"/>
    <property type="evidence" value="ECO:0007669"/>
    <property type="project" value="InterPro"/>
</dbReference>
<dbReference type="SUPFAM" id="SSF54001">
    <property type="entry name" value="Cysteine proteinases"/>
    <property type="match status" value="2"/>
</dbReference>
<dbReference type="GO" id="GO:0016756">
    <property type="term" value="F:glutathione gamma-glutamylcysteinyltransferase activity"/>
    <property type="evidence" value="ECO:0007669"/>
    <property type="project" value="UniProtKB-EC"/>
</dbReference>
<evidence type="ECO:0000256" key="4">
    <source>
        <dbReference type="SAM" id="MobiDB-lite"/>
    </source>
</evidence>
<keyword evidence="2" id="KW-0104">Cadmium</keyword>
<evidence type="ECO:0000259" key="5">
    <source>
        <dbReference type="PROSITE" id="PS51443"/>
    </source>
</evidence>
<dbReference type="GO" id="GO:0046872">
    <property type="term" value="F:metal ion binding"/>
    <property type="evidence" value="ECO:0007669"/>
    <property type="project" value="InterPro"/>
</dbReference>
<dbReference type="PROSITE" id="PS51443">
    <property type="entry name" value="PCS"/>
    <property type="match status" value="1"/>
</dbReference>
<sequence>MLTVWCAIASAVAEHHKNTGTAATDPSPLPVMGAIPTKEHQEINQRLERIEAALARVGPAAGDDVSPGRSPRPDAIKIAPSPPNGGRRARGAQFAGEVVADDGPVHGSPAGARFHVRTKEDTPPAGKAEVASDAATPSDKQNANADAAHHPKFALPDGAVADVDSPVSKPVVAPPATTSTAKADRQKFIADMKATDDWRSVQKCPGVKCSWLSCMTVALSFAAGEKVTMESVLRANEMALHYVSMPSVTTAEVYDALAEFVRADRTLRDKLAVDHANFDSEILDEDEQIGDDQGSGDRPPIQSLIQFRKTIAQELSDDSFSMHIFNFDPYLVQEAEAKAQEDEEALAQMEEEEENADLAASMESKAKQQAAKQWQPKNMGAFAILTGYNAALHTVTLAIPHLAPDGTYTLETHQCPLQTLYNACCVKDGYTKRTRGVVRVFRVKDGCAPATVKPKYPISLIDGRQSRGMLSIALDISIAPHILGLGLLHEVVRNTVIAADAKAEGGTGAACGGIDLRGIPVTDVCRTLGLPVGTITATSNRESLPTAAVWYRRYLDAAGLSKHVDVGCVSVTRRDDSDDGAVNIDEDDFFAFLADAVASKTTAVLLSININVAKNVRVVPDGQSPSHFAILLGYDKERKLVQLADVSVKKYRKVWHTSPDLLYRAVIGHGFITASDKGNELAAKFDGLTTAASYMKLARYGVSSAAATLSPGMKAAAPVAFEHPTRNYSMTVLAKGLNTVLGAPKVRVEDLIYNSGFHLSFMLSEHLPILATQRAANYFCYYTLENTVHVETTNFDAHAIADAEKAFLAAVKAAVTGGGDGSAVLVNYNGAALNRFPDLWNGHFGGNLAQVIGFDESAEMLLLEDSNPEPFYRRWACPVKAMLEMMAEKDSIAERPRGFMVCKKGPNPLMEASRLVDMRRAQSHHPFKNPVSSIASAIALALSEVIPGSAVASEEIVYAGESFNLTTLTSQVTPVGAQTMVDNWLAQNPNYKKKVKAVINNDTFADEHKFLAAIAQQPDRVSLILYEATAIFPSGNEKGLAAGVVTRAVEGRPVVVCDGSPTRHGDMWARPAADVHKATKAVLQFTAVSN</sequence>
<evidence type="ECO:0000256" key="1">
    <source>
        <dbReference type="ARBA" id="ARBA00012468"/>
    </source>
</evidence>
<evidence type="ECO:0000313" key="6">
    <source>
        <dbReference type="EMBL" id="CAD9144380.1"/>
    </source>
</evidence>
<name>A0A7S1QPD0_NEODS</name>
<keyword evidence="3" id="KW-0175">Coiled coil</keyword>
<dbReference type="Gene3D" id="3.90.70.30">
    <property type="entry name" value="Phytochelatin synthase, N-terminal domain"/>
    <property type="match status" value="2"/>
</dbReference>
<reference evidence="6" key="1">
    <citation type="submission" date="2021-01" db="EMBL/GenBank/DDBJ databases">
        <authorList>
            <person name="Corre E."/>
            <person name="Pelletier E."/>
            <person name="Niang G."/>
            <person name="Scheremetjew M."/>
            <person name="Finn R."/>
            <person name="Kale V."/>
            <person name="Holt S."/>
            <person name="Cochrane G."/>
            <person name="Meng A."/>
            <person name="Brown T."/>
            <person name="Cohen L."/>
        </authorList>
    </citation>
    <scope>NUCLEOTIDE SEQUENCE</scope>
    <source>
        <strain evidence="6">CCAP 1951/1</strain>
    </source>
</reference>
<feature type="domain" description="Peptidase C83" evidence="5">
    <location>
        <begin position="645"/>
        <end position="907"/>
    </location>
</feature>
<dbReference type="InterPro" id="IPR007719">
    <property type="entry name" value="PCS_N"/>
</dbReference>
<organism evidence="6">
    <name type="scientific">Neobodo designis</name>
    <name type="common">Flagellated protozoan</name>
    <name type="synonym">Bodo designis</name>
    <dbReference type="NCBI Taxonomy" id="312471"/>
    <lineage>
        <taxon>Eukaryota</taxon>
        <taxon>Discoba</taxon>
        <taxon>Euglenozoa</taxon>
        <taxon>Kinetoplastea</taxon>
        <taxon>Metakinetoplastina</taxon>
        <taxon>Neobodonida</taxon>
        <taxon>Neobodo</taxon>
    </lineage>
</organism>
<dbReference type="EMBL" id="HBGF01043978">
    <property type="protein sequence ID" value="CAD9144380.1"/>
    <property type="molecule type" value="Transcribed_RNA"/>
</dbReference>
<dbReference type="InterPro" id="IPR038156">
    <property type="entry name" value="PCS_N_sf"/>
</dbReference>
<dbReference type="AlphaFoldDB" id="A0A7S1QPD0"/>
<dbReference type="EC" id="2.3.2.15" evidence="1"/>
<feature type="region of interest" description="Disordered" evidence="4">
    <location>
        <begin position="116"/>
        <end position="182"/>
    </location>
</feature>
<feature type="compositionally biased region" description="Low complexity" evidence="4">
    <location>
        <begin position="160"/>
        <end position="176"/>
    </location>
</feature>
<feature type="region of interest" description="Disordered" evidence="4">
    <location>
        <begin position="59"/>
        <end position="89"/>
    </location>
</feature>
<evidence type="ECO:0000256" key="2">
    <source>
        <dbReference type="ARBA" id="ARBA00022539"/>
    </source>
</evidence>
<feature type="coiled-coil region" evidence="3">
    <location>
        <begin position="332"/>
        <end position="359"/>
    </location>
</feature>
<dbReference type="InterPro" id="IPR038765">
    <property type="entry name" value="Papain-like_cys_pep_sf"/>
</dbReference>
<accession>A0A7S1QPD0</accession>
<evidence type="ECO:0000256" key="3">
    <source>
        <dbReference type="SAM" id="Coils"/>
    </source>
</evidence>
<gene>
    <name evidence="6" type="ORF">NDES1114_LOCUS29416</name>
</gene>